<evidence type="ECO:0000313" key="2">
    <source>
        <dbReference type="Proteomes" id="UP000326380"/>
    </source>
</evidence>
<dbReference type="Proteomes" id="UP000326380">
    <property type="component" value="Unassembled WGS sequence"/>
</dbReference>
<name>A0A7L5A576_9BACT</name>
<comment type="caution">
    <text evidence="1">The sequence shown here is derived from an EMBL/GenBank/DDBJ whole genome shotgun (WGS) entry which is preliminary data.</text>
</comment>
<reference evidence="1 2" key="1">
    <citation type="submission" date="2019-09" db="EMBL/GenBank/DDBJ databases">
        <title>Genome sequence of Hymenobacter sp. M3.</title>
        <authorList>
            <person name="Srinivasan S."/>
        </authorList>
    </citation>
    <scope>NUCLEOTIDE SEQUENCE [LARGE SCALE GENOMIC DNA]</scope>
    <source>
        <strain evidence="1 2">M3</strain>
    </source>
</reference>
<protein>
    <submittedName>
        <fullName evidence="1">Uncharacterized protein</fullName>
    </submittedName>
</protein>
<sequence length="87" mass="9353">MNIPDLIGWVYGTTVVVIGVLNLVLVHPVPGIAYLVVSLIYLPPTAAILKKKIGFAIPRILKIIVGILVIQFTLGVSDLGDMIDKAF</sequence>
<organism evidence="1 2">
    <name type="scientific">Hymenobacter busanensis</name>
    <dbReference type="NCBI Taxonomy" id="2607656"/>
    <lineage>
        <taxon>Bacteria</taxon>
        <taxon>Pseudomonadati</taxon>
        <taxon>Bacteroidota</taxon>
        <taxon>Cytophagia</taxon>
        <taxon>Cytophagales</taxon>
        <taxon>Hymenobacteraceae</taxon>
        <taxon>Hymenobacter</taxon>
    </lineage>
</organism>
<accession>A0A7L5A576</accession>
<evidence type="ECO:0000313" key="1">
    <source>
        <dbReference type="EMBL" id="KAA9327737.1"/>
    </source>
</evidence>
<keyword evidence="2" id="KW-1185">Reference proteome</keyword>
<proteinExistence type="predicted"/>
<gene>
    <name evidence="1" type="ORF">F0P96_17130</name>
</gene>
<dbReference type="AlphaFoldDB" id="A0A7L5A576"/>
<dbReference type="EMBL" id="VTWU01000006">
    <property type="protein sequence ID" value="KAA9327737.1"/>
    <property type="molecule type" value="Genomic_DNA"/>
</dbReference>